<protein>
    <submittedName>
        <fullName evidence="1">Uncharacterized protein</fullName>
    </submittedName>
</protein>
<sequence length="56" mass="6006">MPSIGHTCMHLILPPLLTLLRPELLERRLMGSPEVDLSPWNGATEVAGITEGAIAS</sequence>
<proteinExistence type="predicted"/>
<organism evidence="1">
    <name type="scientific">Arundo donax</name>
    <name type="common">Giant reed</name>
    <name type="synonym">Donax arundinaceus</name>
    <dbReference type="NCBI Taxonomy" id="35708"/>
    <lineage>
        <taxon>Eukaryota</taxon>
        <taxon>Viridiplantae</taxon>
        <taxon>Streptophyta</taxon>
        <taxon>Embryophyta</taxon>
        <taxon>Tracheophyta</taxon>
        <taxon>Spermatophyta</taxon>
        <taxon>Magnoliopsida</taxon>
        <taxon>Liliopsida</taxon>
        <taxon>Poales</taxon>
        <taxon>Poaceae</taxon>
        <taxon>PACMAD clade</taxon>
        <taxon>Arundinoideae</taxon>
        <taxon>Arundineae</taxon>
        <taxon>Arundo</taxon>
    </lineage>
</organism>
<name>A0A0A9EA46_ARUDO</name>
<reference evidence="1" key="2">
    <citation type="journal article" date="2015" name="Data Brief">
        <title>Shoot transcriptome of the giant reed, Arundo donax.</title>
        <authorList>
            <person name="Barrero R.A."/>
            <person name="Guerrero F.D."/>
            <person name="Moolhuijzen P."/>
            <person name="Goolsby J.A."/>
            <person name="Tidwell J."/>
            <person name="Bellgard S.E."/>
            <person name="Bellgard M.I."/>
        </authorList>
    </citation>
    <scope>NUCLEOTIDE SEQUENCE</scope>
    <source>
        <tissue evidence="1">Shoot tissue taken approximately 20 cm above the soil surface</tissue>
    </source>
</reference>
<accession>A0A0A9EA46</accession>
<reference evidence="1" key="1">
    <citation type="submission" date="2014-09" db="EMBL/GenBank/DDBJ databases">
        <authorList>
            <person name="Magalhaes I.L.F."/>
            <person name="Oliveira U."/>
            <person name="Santos F.R."/>
            <person name="Vidigal T.H.D.A."/>
            <person name="Brescovit A.D."/>
            <person name="Santos A.J."/>
        </authorList>
    </citation>
    <scope>NUCLEOTIDE SEQUENCE</scope>
    <source>
        <tissue evidence="1">Shoot tissue taken approximately 20 cm above the soil surface</tissue>
    </source>
</reference>
<evidence type="ECO:0000313" key="1">
    <source>
        <dbReference type="EMBL" id="JAD96926.1"/>
    </source>
</evidence>
<dbReference type="AlphaFoldDB" id="A0A0A9EA46"/>
<dbReference type="EMBL" id="GBRH01200969">
    <property type="protein sequence ID" value="JAD96926.1"/>
    <property type="molecule type" value="Transcribed_RNA"/>
</dbReference>